<proteinExistence type="inferred from homology"/>
<accession>A0A4Q9KLY2</accession>
<reference evidence="2 3" key="1">
    <citation type="submission" date="2019-01" db="EMBL/GenBank/DDBJ databases">
        <title>Lactibacter flavus gen. nov., sp. nov., a novel bacterium of the family Propionibacteriaceae isolated from raw milk and dairy products.</title>
        <authorList>
            <person name="Huptas C."/>
            <person name="Wenning M."/>
            <person name="Breitenwieser F."/>
            <person name="Doll E."/>
            <person name="Von Neubeck M."/>
            <person name="Busse H.-J."/>
            <person name="Scherer S."/>
        </authorList>
    </citation>
    <scope>NUCLEOTIDE SEQUENCE [LARGE SCALE GENOMIC DNA]</scope>
    <source>
        <strain evidence="2 3">DSM 22130</strain>
    </source>
</reference>
<dbReference type="InterPro" id="IPR002696">
    <property type="entry name" value="Membr_insert_effic_factor_YidD"/>
</dbReference>
<evidence type="ECO:0000313" key="2">
    <source>
        <dbReference type="EMBL" id="TBT95547.1"/>
    </source>
</evidence>
<name>A0A4Q9KLY2_PROTD</name>
<evidence type="ECO:0000256" key="1">
    <source>
        <dbReference type="HAMAP-Rule" id="MF_00386"/>
    </source>
</evidence>
<dbReference type="AlphaFoldDB" id="A0A4Q9KLY2"/>
<protein>
    <recommendedName>
        <fullName evidence="1">Putative membrane protein insertion efficiency factor</fullName>
    </recommendedName>
</protein>
<keyword evidence="1" id="KW-0472">Membrane</keyword>
<comment type="function">
    <text evidence="1">Could be involved in insertion of integral membrane proteins into the membrane.</text>
</comment>
<dbReference type="PANTHER" id="PTHR33383">
    <property type="entry name" value="MEMBRANE PROTEIN INSERTION EFFICIENCY FACTOR-RELATED"/>
    <property type="match status" value="1"/>
</dbReference>
<dbReference type="Pfam" id="PF01809">
    <property type="entry name" value="YidD"/>
    <property type="match status" value="1"/>
</dbReference>
<comment type="subcellular location">
    <subcellularLocation>
        <location evidence="1">Cell membrane</location>
        <topology evidence="1">Peripheral membrane protein</topology>
        <orientation evidence="1">Cytoplasmic side</orientation>
    </subcellularLocation>
</comment>
<sequence>MKYLIIGFLKLYRLLISPLYGQVCKFHPSCSAYSLEAVQTHGAWEGSVLTVKRLGRCHPWSAGGYDPVPGTEHAR</sequence>
<dbReference type="HAMAP" id="MF_00386">
    <property type="entry name" value="UPF0161_YidD"/>
    <property type="match status" value="1"/>
</dbReference>
<dbReference type="SMART" id="SM01234">
    <property type="entry name" value="Haemolytic"/>
    <property type="match status" value="1"/>
</dbReference>
<dbReference type="Proteomes" id="UP000291933">
    <property type="component" value="Unassembled WGS sequence"/>
</dbReference>
<dbReference type="OrthoDB" id="9801753at2"/>
<gene>
    <name evidence="2" type="primary">yidD</name>
    <name evidence="2" type="ORF">ET996_04875</name>
</gene>
<comment type="similarity">
    <text evidence="1">Belongs to the UPF0161 family.</text>
</comment>
<dbReference type="GO" id="GO:0005886">
    <property type="term" value="C:plasma membrane"/>
    <property type="evidence" value="ECO:0007669"/>
    <property type="project" value="UniProtKB-SubCell"/>
</dbReference>
<organism evidence="2 3">
    <name type="scientific">Propioniciclava tarda</name>
    <dbReference type="NCBI Taxonomy" id="433330"/>
    <lineage>
        <taxon>Bacteria</taxon>
        <taxon>Bacillati</taxon>
        <taxon>Actinomycetota</taxon>
        <taxon>Actinomycetes</taxon>
        <taxon>Propionibacteriales</taxon>
        <taxon>Propionibacteriaceae</taxon>
        <taxon>Propioniciclava</taxon>
    </lineage>
</organism>
<dbReference type="NCBIfam" id="TIGR00278">
    <property type="entry name" value="membrane protein insertion efficiency factor YidD"/>
    <property type="match status" value="1"/>
</dbReference>
<dbReference type="PANTHER" id="PTHR33383:SF1">
    <property type="entry name" value="MEMBRANE PROTEIN INSERTION EFFICIENCY FACTOR-RELATED"/>
    <property type="match status" value="1"/>
</dbReference>
<dbReference type="EMBL" id="SDMR01000004">
    <property type="protein sequence ID" value="TBT95547.1"/>
    <property type="molecule type" value="Genomic_DNA"/>
</dbReference>
<keyword evidence="3" id="KW-1185">Reference proteome</keyword>
<comment type="caution">
    <text evidence="2">The sequence shown here is derived from an EMBL/GenBank/DDBJ whole genome shotgun (WGS) entry which is preliminary data.</text>
</comment>
<evidence type="ECO:0000313" key="3">
    <source>
        <dbReference type="Proteomes" id="UP000291933"/>
    </source>
</evidence>
<keyword evidence="1" id="KW-1003">Cell membrane</keyword>